<feature type="transmembrane region" description="Helical" evidence="2">
    <location>
        <begin position="34"/>
        <end position="55"/>
    </location>
</feature>
<keyword evidence="2" id="KW-1133">Transmembrane helix</keyword>
<accession>A0ABS7QQ39</accession>
<evidence type="ECO:0000313" key="4">
    <source>
        <dbReference type="Proteomes" id="UP001198565"/>
    </source>
</evidence>
<reference evidence="3 4" key="1">
    <citation type="submission" date="2021-08" db="EMBL/GenBank/DDBJ databases">
        <title>Streptomyces sp. PTM05 isolated from lichen.</title>
        <authorList>
            <person name="Somphong A."/>
            <person name="Phongsopitanun W."/>
            <person name="Tanasupawat S."/>
        </authorList>
    </citation>
    <scope>NUCLEOTIDE SEQUENCE [LARGE SCALE GENOMIC DNA]</scope>
    <source>
        <strain evidence="3 4">Ptm05</strain>
    </source>
</reference>
<keyword evidence="4" id="KW-1185">Reference proteome</keyword>
<organism evidence="3 4">
    <name type="scientific">Streptantibioticus parmotrematis</name>
    <dbReference type="NCBI Taxonomy" id="2873249"/>
    <lineage>
        <taxon>Bacteria</taxon>
        <taxon>Bacillati</taxon>
        <taxon>Actinomycetota</taxon>
        <taxon>Actinomycetes</taxon>
        <taxon>Kitasatosporales</taxon>
        <taxon>Streptomycetaceae</taxon>
        <taxon>Streptantibioticus</taxon>
    </lineage>
</organism>
<protein>
    <submittedName>
        <fullName evidence="3">Uncharacterized protein</fullName>
    </submittedName>
</protein>
<evidence type="ECO:0000313" key="3">
    <source>
        <dbReference type="EMBL" id="MBY8885048.1"/>
    </source>
</evidence>
<keyword evidence="2" id="KW-0472">Membrane</keyword>
<keyword evidence="2" id="KW-0812">Transmembrane</keyword>
<comment type="caution">
    <text evidence="3">The sequence shown here is derived from an EMBL/GenBank/DDBJ whole genome shotgun (WGS) entry which is preliminary data.</text>
</comment>
<feature type="compositionally biased region" description="Low complexity" evidence="1">
    <location>
        <begin position="1"/>
        <end position="15"/>
    </location>
</feature>
<proteinExistence type="predicted"/>
<dbReference type="Proteomes" id="UP001198565">
    <property type="component" value="Unassembled WGS sequence"/>
</dbReference>
<gene>
    <name evidence="3" type="ORF">K7472_09340</name>
</gene>
<dbReference type="EMBL" id="JAINVZ010000004">
    <property type="protein sequence ID" value="MBY8885048.1"/>
    <property type="molecule type" value="Genomic_DNA"/>
</dbReference>
<sequence length="236" mass="25420">MAKPTPELTPELTPESAPSPRRGLFRFRRGGRTALLVACAAAFGVIAGSVTGYVIQSGRPRTPLPKLGQAGLFRPDHTAKGPYATASDDDLTRTDGDLRKLLLPMPDGSRDVSATDDDAVGNWGTVSSWASGYRHPADEFAELLGEGFRRLAARDWRVDSTGDWVGVRLIQFTSRGTTDPAKDFYDSEQFAVAGENTKPGDQIPGTLDGLVFVQHKGSTAYVPFRQTVTLQAQLLG</sequence>
<evidence type="ECO:0000256" key="1">
    <source>
        <dbReference type="SAM" id="MobiDB-lite"/>
    </source>
</evidence>
<evidence type="ECO:0000256" key="2">
    <source>
        <dbReference type="SAM" id="Phobius"/>
    </source>
</evidence>
<feature type="region of interest" description="Disordered" evidence="1">
    <location>
        <begin position="1"/>
        <end position="23"/>
    </location>
</feature>
<dbReference type="RefSeq" id="WP_222975998.1">
    <property type="nucleotide sequence ID" value="NZ_JAINVZ010000004.1"/>
</dbReference>
<name>A0ABS7QQ39_9ACTN</name>
<feature type="region of interest" description="Disordered" evidence="1">
    <location>
        <begin position="66"/>
        <end position="90"/>
    </location>
</feature>